<accession>A0A4Y8IN59</accession>
<dbReference type="Pfam" id="PF00583">
    <property type="entry name" value="Acetyltransf_1"/>
    <property type="match status" value="1"/>
</dbReference>
<dbReference type="InterPro" id="IPR000182">
    <property type="entry name" value="GNAT_dom"/>
</dbReference>
<protein>
    <submittedName>
        <fullName evidence="2">N-acetyltransferase</fullName>
    </submittedName>
</protein>
<dbReference type="RefSeq" id="WP_134339589.1">
    <property type="nucleotide sequence ID" value="NZ_SOPW01000005.1"/>
</dbReference>
<dbReference type="PROSITE" id="PS51186">
    <property type="entry name" value="GNAT"/>
    <property type="match status" value="1"/>
</dbReference>
<feature type="domain" description="N-acetyltransferase" evidence="1">
    <location>
        <begin position="3"/>
        <end position="157"/>
    </location>
</feature>
<dbReference type="CDD" id="cd04301">
    <property type="entry name" value="NAT_SF"/>
    <property type="match status" value="1"/>
</dbReference>
<dbReference type="Gene3D" id="3.40.630.30">
    <property type="match status" value="1"/>
</dbReference>
<comment type="caution">
    <text evidence="2">The sequence shown here is derived from an EMBL/GenBank/DDBJ whole genome shotgun (WGS) entry which is preliminary data.</text>
</comment>
<organism evidence="2 3">
    <name type="scientific">Filobacillus milosensis</name>
    <dbReference type="NCBI Taxonomy" id="94137"/>
    <lineage>
        <taxon>Bacteria</taxon>
        <taxon>Bacillati</taxon>
        <taxon>Bacillota</taxon>
        <taxon>Bacilli</taxon>
        <taxon>Bacillales</taxon>
        <taxon>Bacillaceae</taxon>
        <taxon>Filobacillus</taxon>
    </lineage>
</organism>
<evidence type="ECO:0000259" key="1">
    <source>
        <dbReference type="PROSITE" id="PS51186"/>
    </source>
</evidence>
<sequence length="158" mass="18216">MDIKLKKATNKDANIIFDIQIKAFKPLLKKYKDCSTNPANEDINRVYDRINNPSGGFYKIILESKIVGAICVQSTGDFQYWISPMFILPEFQGKGLAQVSIKLLEDMVQEANSWHLATLLEEKGNCYLYEKLGFRKTSVIKRINDRSTLVYYRKVLKP</sequence>
<proteinExistence type="predicted"/>
<keyword evidence="2" id="KW-0808">Transferase</keyword>
<gene>
    <name evidence="2" type="ORF">E3U55_06360</name>
</gene>
<dbReference type="Proteomes" id="UP000297975">
    <property type="component" value="Unassembled WGS sequence"/>
</dbReference>
<dbReference type="EMBL" id="SOPW01000005">
    <property type="protein sequence ID" value="TFB22857.1"/>
    <property type="molecule type" value="Genomic_DNA"/>
</dbReference>
<name>A0A4Y8IN59_9BACI</name>
<dbReference type="InterPro" id="IPR016181">
    <property type="entry name" value="Acyl_CoA_acyltransferase"/>
</dbReference>
<dbReference type="OrthoDB" id="9786032at2"/>
<evidence type="ECO:0000313" key="2">
    <source>
        <dbReference type="EMBL" id="TFB22857.1"/>
    </source>
</evidence>
<dbReference type="GO" id="GO:0016747">
    <property type="term" value="F:acyltransferase activity, transferring groups other than amino-acyl groups"/>
    <property type="evidence" value="ECO:0007669"/>
    <property type="project" value="InterPro"/>
</dbReference>
<keyword evidence="3" id="KW-1185">Reference proteome</keyword>
<evidence type="ECO:0000313" key="3">
    <source>
        <dbReference type="Proteomes" id="UP000297975"/>
    </source>
</evidence>
<dbReference type="SUPFAM" id="SSF55729">
    <property type="entry name" value="Acyl-CoA N-acyltransferases (Nat)"/>
    <property type="match status" value="1"/>
</dbReference>
<dbReference type="AlphaFoldDB" id="A0A4Y8IN59"/>
<reference evidence="2 3" key="1">
    <citation type="submission" date="2019-03" db="EMBL/GenBank/DDBJ databases">
        <authorList>
            <person name="He R.-H."/>
        </authorList>
    </citation>
    <scope>NUCLEOTIDE SEQUENCE [LARGE SCALE GENOMIC DNA]</scope>
    <source>
        <strain evidence="3">SH 714</strain>
    </source>
</reference>